<proteinExistence type="predicted"/>
<protein>
    <submittedName>
        <fullName evidence="1">Uncharacterized protein</fullName>
    </submittedName>
</protein>
<name>A0A212JHU9_9FIRM</name>
<dbReference type="EMBL" id="FLUN01000001">
    <property type="protein sequence ID" value="SBV98825.1"/>
    <property type="molecule type" value="Genomic_DNA"/>
</dbReference>
<gene>
    <name evidence="1" type="ORF">KL86CLO1_11091</name>
</gene>
<sequence length="82" mass="9479">MFFNLLIMSSTRLKSKKPPISEEISGFLWQREKDSNPHKQSQSLSCYPYTIPLYIACRLTSAGFIIPKSEHLSIPFFKKLRG</sequence>
<evidence type="ECO:0000313" key="1">
    <source>
        <dbReference type="EMBL" id="SBV98825.1"/>
    </source>
</evidence>
<organism evidence="1">
    <name type="scientific">uncultured Eubacteriales bacterium</name>
    <dbReference type="NCBI Taxonomy" id="172733"/>
    <lineage>
        <taxon>Bacteria</taxon>
        <taxon>Bacillati</taxon>
        <taxon>Bacillota</taxon>
        <taxon>Clostridia</taxon>
        <taxon>Eubacteriales</taxon>
        <taxon>environmental samples</taxon>
    </lineage>
</organism>
<reference evidence="1" key="1">
    <citation type="submission" date="2016-04" db="EMBL/GenBank/DDBJ databases">
        <authorList>
            <person name="Evans L.H."/>
            <person name="Alamgir A."/>
            <person name="Owens N."/>
            <person name="Weber N.D."/>
            <person name="Virtaneva K."/>
            <person name="Barbian K."/>
            <person name="Babar A."/>
            <person name="Rosenke K."/>
        </authorList>
    </citation>
    <scope>NUCLEOTIDE SEQUENCE</scope>
    <source>
        <strain evidence="1">86</strain>
    </source>
</reference>
<dbReference type="AlphaFoldDB" id="A0A212JHU9"/>
<accession>A0A212JHU9</accession>